<dbReference type="EMBL" id="JRHX01000092">
    <property type="protein sequence ID" value="KXZ68505.1"/>
    <property type="molecule type" value="Genomic_DNA"/>
</dbReference>
<dbReference type="Proteomes" id="UP000075544">
    <property type="component" value="Unassembled WGS sequence"/>
</dbReference>
<evidence type="ECO:0000313" key="3">
    <source>
        <dbReference type="Proteomes" id="UP000075544"/>
    </source>
</evidence>
<reference evidence="2 3" key="1">
    <citation type="journal article" date="2016" name="Sci. Rep.">
        <title>Genomic and phenotypic characterization of the species Acinetobacter venetianus.</title>
        <authorList>
            <person name="Fondi M."/>
            <person name="Maida I."/>
            <person name="Perrin E."/>
            <person name="Orlandini V."/>
            <person name="La Torre L."/>
            <person name="Bosi E."/>
            <person name="Negroni A."/>
            <person name="Zanaroli G."/>
            <person name="Fava F."/>
            <person name="Decorosi F."/>
            <person name="Giovannetti L."/>
            <person name="Viti C."/>
            <person name="Vaneechoutte M."/>
            <person name="Dijkshoorn L."/>
            <person name="Fani R."/>
        </authorList>
    </citation>
    <scope>NUCLEOTIDE SEQUENCE [LARGE SCALE GENOMIC DNA]</scope>
    <source>
        <strain evidence="2 3">LUH13518</strain>
    </source>
</reference>
<comment type="caution">
    <text evidence="2">The sequence shown here is derived from an EMBL/GenBank/DDBJ whole genome shotgun (WGS) entry which is preliminary data.</text>
</comment>
<evidence type="ECO:0000256" key="1">
    <source>
        <dbReference type="ARBA" id="ARBA00007613"/>
    </source>
</evidence>
<evidence type="ECO:0000313" key="2">
    <source>
        <dbReference type="EMBL" id="KXZ68505.1"/>
    </source>
</evidence>
<dbReference type="AlphaFoldDB" id="A0A150HPL0"/>
<gene>
    <name evidence="2" type="primary">czcC</name>
    <name evidence="2" type="ORF">AVENLUH13518_03233</name>
</gene>
<dbReference type="Gene3D" id="1.20.1600.10">
    <property type="entry name" value="Outer membrane efflux proteins (OEP)"/>
    <property type="match status" value="1"/>
</dbReference>
<name>A0A150HPL0_9GAMM</name>
<dbReference type="InterPro" id="IPR003423">
    <property type="entry name" value="OMP_efflux"/>
</dbReference>
<dbReference type="InterPro" id="IPR010131">
    <property type="entry name" value="MdtP/NodT-like"/>
</dbReference>
<dbReference type="RefSeq" id="WP_061525669.1">
    <property type="nucleotide sequence ID" value="NZ_JRHX01000092.1"/>
</dbReference>
<comment type="similarity">
    <text evidence="1">Belongs to the outer membrane factor (OMF) (TC 1.B.17) family.</text>
</comment>
<dbReference type="PANTHER" id="PTHR30203:SF24">
    <property type="entry name" value="BLR4935 PROTEIN"/>
    <property type="match status" value="1"/>
</dbReference>
<dbReference type="GO" id="GO:0015562">
    <property type="term" value="F:efflux transmembrane transporter activity"/>
    <property type="evidence" value="ECO:0007669"/>
    <property type="project" value="InterPro"/>
</dbReference>
<proteinExistence type="inferred from homology"/>
<organism evidence="2 3">
    <name type="scientific">Acinetobacter venetianus</name>
    <dbReference type="NCBI Taxonomy" id="52133"/>
    <lineage>
        <taxon>Bacteria</taxon>
        <taxon>Pseudomonadati</taxon>
        <taxon>Pseudomonadota</taxon>
        <taxon>Gammaproteobacteria</taxon>
        <taxon>Moraxellales</taxon>
        <taxon>Moraxellaceae</taxon>
        <taxon>Acinetobacter</taxon>
    </lineage>
</organism>
<protein>
    <submittedName>
        <fullName evidence="2">Cobalt-zinc-cadmium resistance protein CzcC</fullName>
    </submittedName>
</protein>
<dbReference type="Pfam" id="PF02321">
    <property type="entry name" value="OEP"/>
    <property type="match status" value="1"/>
</dbReference>
<dbReference type="PANTHER" id="PTHR30203">
    <property type="entry name" value="OUTER MEMBRANE CATION EFFLUX PROTEIN"/>
    <property type="match status" value="1"/>
</dbReference>
<accession>A0A150HPL0</accession>
<sequence length="475" mass="54330">MSLRLNQRTNLSQNRALKKSSHFLSIKWSMLSIALSTAVFGQSVSAESLLTANQPTVREIQDRSSFEQILEQIRTYQANQSSWQTQHNMASAQLKQSGLWANPSISIEQTGLQSNQDQELAIGISQPLDLFGQRKAAQKVAKLSANQVDLEQQRYNAELALIVQYAWSQVALWQLEKSLIAEQLQVSQQNLEATEKRYQAGSIAQVDVERVRIAHLENQRIYQQADLQLQVAQQQLASFWGSDSNQYRISPSVNELWSRATQVKVDQEQIENLFERSLQLETQRQQASIEQLKAKSRPQPTMTLGVNRTRSVDQNTENQLRLGVEIPLNIFNKQKYGIQIAEAKQTLIQQQQRFYRQQNQMDIDVRLAELKGLQAQFQQLNNQQIPLATQVQQKTLQGFRLGKFAVTDVQQATVQLQDVRLRKVQLLKQAWQLSVEVQSARMGLPVEQITAKDALMQLNQRVWQQSNAFPNQLGE</sequence>
<dbReference type="PATRIC" id="fig|52133.19.peg.3281"/>
<dbReference type="SUPFAM" id="SSF56954">
    <property type="entry name" value="Outer membrane efflux proteins (OEP)"/>
    <property type="match status" value="1"/>
</dbReference>